<dbReference type="RefSeq" id="XP_022945006.1">
    <property type="nucleotide sequence ID" value="XM_023089238.1"/>
</dbReference>
<evidence type="ECO:0000256" key="1">
    <source>
        <dbReference type="ARBA" id="ARBA00022860"/>
    </source>
</evidence>
<dbReference type="Gene3D" id="1.20.5.190">
    <property type="match status" value="1"/>
</dbReference>
<dbReference type="GeneID" id="111449370"/>
<organism evidence="4 5">
    <name type="scientific">Cucurbita moschata</name>
    <name type="common">Winter crookneck squash</name>
    <name type="synonym">Cucurbita pepo var. moschata</name>
    <dbReference type="NCBI Taxonomy" id="3662"/>
    <lineage>
        <taxon>Eukaryota</taxon>
        <taxon>Viridiplantae</taxon>
        <taxon>Streptophyta</taxon>
        <taxon>Embryophyta</taxon>
        <taxon>Tracheophyta</taxon>
        <taxon>Spermatophyta</taxon>
        <taxon>Magnoliopsida</taxon>
        <taxon>eudicotyledons</taxon>
        <taxon>Gunneridae</taxon>
        <taxon>Pentapetalae</taxon>
        <taxon>rosids</taxon>
        <taxon>fabids</taxon>
        <taxon>Cucurbitales</taxon>
        <taxon>Cucurbitaceae</taxon>
        <taxon>Cucurbiteae</taxon>
        <taxon>Cucurbita</taxon>
    </lineage>
</organism>
<dbReference type="KEGG" id="cmos:111449370"/>
<proteinExistence type="inferred from homology"/>
<dbReference type="GO" id="GO:0005516">
    <property type="term" value="F:calmodulin binding"/>
    <property type="evidence" value="ECO:0007669"/>
    <property type="project" value="UniProtKB-KW"/>
</dbReference>
<feature type="compositionally biased region" description="Polar residues" evidence="3">
    <location>
        <begin position="378"/>
        <end position="389"/>
    </location>
</feature>
<dbReference type="PANTHER" id="PTHR32295">
    <property type="entry name" value="IQ-DOMAIN 5-RELATED"/>
    <property type="match status" value="1"/>
</dbReference>
<feature type="region of interest" description="Disordered" evidence="3">
    <location>
        <begin position="314"/>
        <end position="389"/>
    </location>
</feature>
<evidence type="ECO:0000313" key="4">
    <source>
        <dbReference type="Proteomes" id="UP000504609"/>
    </source>
</evidence>
<feature type="compositionally biased region" description="Basic residues" evidence="3">
    <location>
        <begin position="348"/>
        <end position="362"/>
    </location>
</feature>
<evidence type="ECO:0000313" key="5">
    <source>
        <dbReference type="RefSeq" id="XP_022945006.1"/>
    </source>
</evidence>
<keyword evidence="4" id="KW-1185">Reference proteome</keyword>
<feature type="compositionally biased region" description="Polar residues" evidence="3">
    <location>
        <begin position="331"/>
        <end position="347"/>
    </location>
</feature>
<gene>
    <name evidence="5" type="primary">LOC111449370</name>
</gene>
<dbReference type="Pfam" id="PF00612">
    <property type="entry name" value="IQ"/>
    <property type="match status" value="2"/>
</dbReference>
<accession>A0A6J1FZM7</accession>
<dbReference type="PANTHER" id="PTHR32295:SF33">
    <property type="entry name" value="PROTEIN IQ-DOMAIN 21"/>
    <property type="match status" value="1"/>
</dbReference>
<reference evidence="5" key="1">
    <citation type="submission" date="2025-08" db="UniProtKB">
        <authorList>
            <consortium name="RefSeq"/>
        </authorList>
    </citation>
    <scope>IDENTIFICATION</scope>
    <source>
        <tissue evidence="5">Young leaves</tissue>
    </source>
</reference>
<dbReference type="InterPro" id="IPR000048">
    <property type="entry name" value="IQ_motif_EF-hand-BS"/>
</dbReference>
<keyword evidence="1" id="KW-0112">Calmodulin-binding</keyword>
<dbReference type="SMART" id="SM00015">
    <property type="entry name" value="IQ"/>
    <property type="match status" value="2"/>
</dbReference>
<sequence>MGKKPTAWFSAVKKVFKSSSSSSSFKDFSSPEFHNKHNAPEVISLQQFPEENSTEVMNDESVQSTPRIKGRDHAIAVAAATAAATEAAVAAAQAAAKVVRLAGYGWQFREDSAATLIQAYYRGYLARRARRALKGLVRLQALVRGHNVRKQAEMTMRCMQALVRVQARVRAGRLQLANQNYDKRFAVEEEGWDGGVVSVEKMKEDCSRKRDAQMKREKALAYAYSYQQHQRRQEEGMLQLGENVNGFRFNHDKANWLQHWMCSHPCHVPHSNARESYIAPTTATTATDDVSEKTIEMDPIALAQLNLDSIEPGSYSTPQERVPKNVPSYMAPTQSTKAKVRSSQGSIKHQRPKCKMSTRKISVRGSGCDSSSSGGGTQMSRSPMKNGTRLSPIQMVGCSPEYTAGGEDWAVPLGVKDWRAGFASFT</sequence>
<dbReference type="CDD" id="cd23767">
    <property type="entry name" value="IQCD"/>
    <property type="match status" value="1"/>
</dbReference>
<dbReference type="PROSITE" id="PS50096">
    <property type="entry name" value="IQ"/>
    <property type="match status" value="2"/>
</dbReference>
<dbReference type="Proteomes" id="UP000504609">
    <property type="component" value="Unplaced"/>
</dbReference>
<dbReference type="AlphaFoldDB" id="A0A6J1FZM7"/>
<evidence type="ECO:0000256" key="3">
    <source>
        <dbReference type="SAM" id="MobiDB-lite"/>
    </source>
</evidence>
<name>A0A6J1FZM7_CUCMO</name>
<comment type="similarity">
    <text evidence="2">Belongs to the IQD family.</text>
</comment>
<protein>
    <submittedName>
        <fullName evidence="5">Protein IQ-DOMAIN 1-like</fullName>
    </submittedName>
</protein>
<evidence type="ECO:0000256" key="2">
    <source>
        <dbReference type="ARBA" id="ARBA00024341"/>
    </source>
</evidence>